<dbReference type="OrthoDB" id="6105656at2759"/>
<evidence type="ECO:0000313" key="6">
    <source>
        <dbReference type="EMBL" id="OMJ65881.1"/>
    </source>
</evidence>
<dbReference type="InterPro" id="IPR013083">
    <property type="entry name" value="Znf_RING/FYVE/PHD"/>
</dbReference>
<dbReference type="PROSITE" id="PS00518">
    <property type="entry name" value="ZF_RING_1"/>
    <property type="match status" value="1"/>
</dbReference>
<evidence type="ECO:0000256" key="2">
    <source>
        <dbReference type="ARBA" id="ARBA00022771"/>
    </source>
</evidence>
<dbReference type="InterPro" id="IPR001841">
    <property type="entry name" value="Znf_RING"/>
</dbReference>
<proteinExistence type="predicted"/>
<keyword evidence="3" id="KW-0862">Zinc</keyword>
<name>A0A1R2AMZ5_9CILI</name>
<evidence type="ECO:0000313" key="7">
    <source>
        <dbReference type="Proteomes" id="UP000187209"/>
    </source>
</evidence>
<accession>A0A1R2AMZ5</accession>
<dbReference type="InterPro" id="IPR017907">
    <property type="entry name" value="Znf_RING_CS"/>
</dbReference>
<dbReference type="Gene3D" id="3.30.40.10">
    <property type="entry name" value="Zinc/RING finger domain, C3HC4 (zinc finger)"/>
    <property type="match status" value="1"/>
</dbReference>
<dbReference type="SUPFAM" id="SSF57850">
    <property type="entry name" value="RING/U-box"/>
    <property type="match status" value="1"/>
</dbReference>
<dbReference type="EMBL" id="MPUH01001904">
    <property type="protein sequence ID" value="OMJ65881.1"/>
    <property type="molecule type" value="Genomic_DNA"/>
</dbReference>
<evidence type="ECO:0000256" key="4">
    <source>
        <dbReference type="PROSITE-ProRule" id="PRU00175"/>
    </source>
</evidence>
<keyword evidence="7" id="KW-1185">Reference proteome</keyword>
<sequence>MDLFCLYCYEAFNTKLNLPMELSCKHILCSSCIQYLKDYQYPQTCPLDNEIIHYSSAKPCQKPLKLITYACPTHKSQFKAFCKNHFQLLCESCLENHQCCLKIVGRVDELENFMCDTIQQSKDKAKIMLSKSKNDYVGEMSDGINWIKYEINTKVSEIREMLKVRNIREIVKLDFTYLENLLQEVEKSINSIENIFKIEVRSPEENETRNDQKNIPISEIKNNQEIELANNDELGITFKRLIEERWSTGKSNDEYIKHLVNISDREFKKIRSKIPILLIFSFLYPIEHIEDDCTMVIENSYHMPILVLGFSIGMPIDSNGCIFIERITIMYENSIQEIQSIILRYISGQLTHIIHLESLIIWTPNSRIIFSAYFQCSRSFLFFTVKKSKFLKVYDIDGNEFKGYSPFFGFIVDSLD</sequence>
<dbReference type="AlphaFoldDB" id="A0A1R2AMZ5"/>
<dbReference type="SMART" id="SM00184">
    <property type="entry name" value="RING"/>
    <property type="match status" value="1"/>
</dbReference>
<keyword evidence="1" id="KW-0479">Metal-binding</keyword>
<evidence type="ECO:0000256" key="1">
    <source>
        <dbReference type="ARBA" id="ARBA00022723"/>
    </source>
</evidence>
<dbReference type="PROSITE" id="PS50089">
    <property type="entry name" value="ZF_RING_2"/>
    <property type="match status" value="1"/>
</dbReference>
<comment type="caution">
    <text evidence="6">The sequence shown here is derived from an EMBL/GenBank/DDBJ whole genome shotgun (WGS) entry which is preliminary data.</text>
</comment>
<gene>
    <name evidence="6" type="ORF">SteCoe_37479</name>
</gene>
<dbReference type="Proteomes" id="UP000187209">
    <property type="component" value="Unassembled WGS sequence"/>
</dbReference>
<evidence type="ECO:0000259" key="5">
    <source>
        <dbReference type="PROSITE" id="PS50089"/>
    </source>
</evidence>
<organism evidence="6 7">
    <name type="scientific">Stentor coeruleus</name>
    <dbReference type="NCBI Taxonomy" id="5963"/>
    <lineage>
        <taxon>Eukaryota</taxon>
        <taxon>Sar</taxon>
        <taxon>Alveolata</taxon>
        <taxon>Ciliophora</taxon>
        <taxon>Postciliodesmatophora</taxon>
        <taxon>Heterotrichea</taxon>
        <taxon>Heterotrichida</taxon>
        <taxon>Stentoridae</taxon>
        <taxon>Stentor</taxon>
    </lineage>
</organism>
<evidence type="ECO:0000256" key="3">
    <source>
        <dbReference type="ARBA" id="ARBA00022833"/>
    </source>
</evidence>
<reference evidence="6 7" key="1">
    <citation type="submission" date="2016-11" db="EMBL/GenBank/DDBJ databases">
        <title>The macronuclear genome of Stentor coeruleus: a giant cell with tiny introns.</title>
        <authorList>
            <person name="Slabodnick M."/>
            <person name="Ruby J.G."/>
            <person name="Reiff S.B."/>
            <person name="Swart E.C."/>
            <person name="Gosai S."/>
            <person name="Prabakaran S."/>
            <person name="Witkowska E."/>
            <person name="Larue G.E."/>
            <person name="Fisher S."/>
            <person name="Freeman R.M."/>
            <person name="Gunawardena J."/>
            <person name="Chu W."/>
            <person name="Stover N.A."/>
            <person name="Gregory B.D."/>
            <person name="Nowacki M."/>
            <person name="Derisi J."/>
            <person name="Roy S.W."/>
            <person name="Marshall W.F."/>
            <person name="Sood P."/>
        </authorList>
    </citation>
    <scope>NUCLEOTIDE SEQUENCE [LARGE SCALE GENOMIC DNA]</scope>
    <source>
        <strain evidence="6">WM001</strain>
    </source>
</reference>
<dbReference type="GO" id="GO:0008270">
    <property type="term" value="F:zinc ion binding"/>
    <property type="evidence" value="ECO:0007669"/>
    <property type="project" value="UniProtKB-KW"/>
</dbReference>
<keyword evidence="2 4" id="KW-0863">Zinc-finger</keyword>
<protein>
    <recommendedName>
        <fullName evidence="5">RING-type domain-containing protein</fullName>
    </recommendedName>
</protein>
<feature type="domain" description="RING-type" evidence="5">
    <location>
        <begin position="5"/>
        <end position="49"/>
    </location>
</feature>